<dbReference type="EMBL" id="MHCN01000010">
    <property type="protein sequence ID" value="OGY21903.1"/>
    <property type="molecule type" value="Genomic_DNA"/>
</dbReference>
<dbReference type="Pfam" id="PF00557">
    <property type="entry name" value="Peptidase_M24"/>
    <property type="match status" value="1"/>
</dbReference>
<protein>
    <recommendedName>
        <fullName evidence="6 7">Methionine aminopeptidase</fullName>
        <shortName evidence="6">MAP</shortName>
        <shortName evidence="6">MetAP</shortName>
        <ecNumber evidence="6 7">3.4.11.18</ecNumber>
    </recommendedName>
    <alternativeName>
        <fullName evidence="6">Peptidase M</fullName>
    </alternativeName>
</protein>
<keyword evidence="2 6" id="KW-0031">Aminopeptidase</keyword>
<keyword evidence="5 6" id="KW-0378">Hydrolase</keyword>
<dbReference type="PRINTS" id="PR00599">
    <property type="entry name" value="MAPEPTIDASE"/>
</dbReference>
<proteinExistence type="inferred from homology"/>
<dbReference type="GO" id="GO:0070006">
    <property type="term" value="F:metalloaminopeptidase activity"/>
    <property type="evidence" value="ECO:0007669"/>
    <property type="project" value="UniProtKB-UniRule"/>
</dbReference>
<feature type="binding site" evidence="6">
    <location>
        <position position="232"/>
    </location>
    <ligand>
        <name>a divalent metal cation</name>
        <dbReference type="ChEBI" id="CHEBI:60240"/>
        <label>1</label>
    </ligand>
</feature>
<dbReference type="Gene3D" id="3.90.230.10">
    <property type="entry name" value="Creatinase/methionine aminopeptidase superfamily"/>
    <property type="match status" value="1"/>
</dbReference>
<dbReference type="AlphaFoldDB" id="A0A1G1W2P4"/>
<keyword evidence="4 6" id="KW-0479">Metal-binding</keyword>
<feature type="binding site" evidence="6">
    <location>
        <position position="105"/>
    </location>
    <ligand>
        <name>a divalent metal cation</name>
        <dbReference type="ChEBI" id="CHEBI:60240"/>
        <label>2</label>
        <note>catalytic</note>
    </ligand>
</feature>
<comment type="caution">
    <text evidence="9">The sequence shown here is derived from an EMBL/GenBank/DDBJ whole genome shotgun (WGS) entry which is preliminary data.</text>
</comment>
<comment type="subunit">
    <text evidence="6">Monomer.</text>
</comment>
<evidence type="ECO:0000313" key="9">
    <source>
        <dbReference type="EMBL" id="OGY21903.1"/>
    </source>
</evidence>
<dbReference type="SUPFAM" id="SSF55920">
    <property type="entry name" value="Creatinase/aminopeptidase"/>
    <property type="match status" value="1"/>
</dbReference>
<dbReference type="PANTHER" id="PTHR43330">
    <property type="entry name" value="METHIONINE AMINOPEPTIDASE"/>
    <property type="match status" value="1"/>
</dbReference>
<dbReference type="CDD" id="cd01086">
    <property type="entry name" value="MetAP1"/>
    <property type="match status" value="1"/>
</dbReference>
<evidence type="ECO:0000256" key="2">
    <source>
        <dbReference type="ARBA" id="ARBA00022438"/>
    </source>
</evidence>
<dbReference type="GO" id="GO:0005829">
    <property type="term" value="C:cytosol"/>
    <property type="evidence" value="ECO:0007669"/>
    <property type="project" value="TreeGrafter"/>
</dbReference>
<feature type="binding site" evidence="6">
    <location>
        <position position="168"/>
    </location>
    <ligand>
        <name>a divalent metal cation</name>
        <dbReference type="ChEBI" id="CHEBI:60240"/>
        <label>2</label>
        <note>catalytic</note>
    </ligand>
</feature>
<dbReference type="InterPro" id="IPR000994">
    <property type="entry name" value="Pept_M24"/>
</dbReference>
<feature type="domain" description="Peptidase M24" evidence="8">
    <location>
        <begin position="12"/>
        <end position="239"/>
    </location>
</feature>
<dbReference type="InterPro" id="IPR036005">
    <property type="entry name" value="Creatinase/aminopeptidase-like"/>
</dbReference>
<evidence type="ECO:0000256" key="1">
    <source>
        <dbReference type="ARBA" id="ARBA00002521"/>
    </source>
</evidence>
<sequence length="249" mass="26992">MIYLKTESEINIMHRAGQIAAEALAETAKHIRPDRKTIDLDAVAKNAIRRLGAEGSFTKVKGYHYNTCLTPNDQVVHGVPGDYVLREGDILGVDLGAYYKGFHSDLAYTFPVGRVSKESTRFLAVGRKALKEAIRDIKVGGHIGDISNRIQTVVESGGYSVVKELVGHGVGRDLHEDPPIPGRGKKGSGKELREGMVLAVEVIYNLGQPNVQLLADGWSIATRDASISGLFEHTVAVTKEGPLVLTQKP</sequence>
<evidence type="ECO:0000256" key="4">
    <source>
        <dbReference type="ARBA" id="ARBA00022723"/>
    </source>
</evidence>
<comment type="similarity">
    <text evidence="6">Belongs to the peptidase M24A family. Methionine aminopeptidase type 1 subfamily.</text>
</comment>
<comment type="function">
    <text evidence="1 6">Removes the N-terminal methionine from nascent proteins. The N-terminal methionine is often cleaved when the second residue in the primary sequence is small and uncharged (Met-Ala-, Cys, Gly, Pro, Ser, Thr, or Val). Requires deformylation of the N(alpha)-formylated initiator methionine before it can be hydrolyzed.</text>
</comment>
<evidence type="ECO:0000256" key="3">
    <source>
        <dbReference type="ARBA" id="ARBA00022670"/>
    </source>
</evidence>
<keyword evidence="3 6" id="KW-0645">Protease</keyword>
<feature type="binding site" evidence="6">
    <location>
        <position position="94"/>
    </location>
    <ligand>
        <name>a divalent metal cation</name>
        <dbReference type="ChEBI" id="CHEBI:60240"/>
        <label>1</label>
    </ligand>
</feature>
<feature type="binding site" evidence="6">
    <location>
        <position position="232"/>
    </location>
    <ligand>
        <name>a divalent metal cation</name>
        <dbReference type="ChEBI" id="CHEBI:60240"/>
        <label>2</label>
        <note>catalytic</note>
    </ligand>
</feature>
<dbReference type="Proteomes" id="UP000176299">
    <property type="component" value="Unassembled WGS sequence"/>
</dbReference>
<dbReference type="GO" id="GO:0046872">
    <property type="term" value="F:metal ion binding"/>
    <property type="evidence" value="ECO:0007669"/>
    <property type="project" value="UniProtKB-UniRule"/>
</dbReference>
<dbReference type="GO" id="GO:0006508">
    <property type="term" value="P:proteolysis"/>
    <property type="evidence" value="ECO:0007669"/>
    <property type="project" value="UniProtKB-KW"/>
</dbReference>
<organism evidence="9 10">
    <name type="scientific">Candidatus Woykebacteria bacterium GWA1_44_8</name>
    <dbReference type="NCBI Taxonomy" id="1802591"/>
    <lineage>
        <taxon>Bacteria</taxon>
        <taxon>Candidatus Woykeibacteriota</taxon>
    </lineage>
</organism>
<gene>
    <name evidence="6" type="primary">map</name>
    <name evidence="9" type="ORF">A2113_01095</name>
</gene>
<dbReference type="GO" id="GO:0004239">
    <property type="term" value="F:initiator methionyl aminopeptidase activity"/>
    <property type="evidence" value="ECO:0007669"/>
    <property type="project" value="UniProtKB-UniRule"/>
</dbReference>
<comment type="catalytic activity">
    <reaction evidence="6 7">
        <text>Release of N-terminal amino acids, preferentially methionine, from peptides and arylamides.</text>
        <dbReference type="EC" id="3.4.11.18"/>
    </reaction>
</comment>
<dbReference type="PANTHER" id="PTHR43330:SF27">
    <property type="entry name" value="METHIONINE AMINOPEPTIDASE"/>
    <property type="match status" value="1"/>
</dbReference>
<dbReference type="NCBIfam" id="TIGR00500">
    <property type="entry name" value="met_pdase_I"/>
    <property type="match status" value="1"/>
</dbReference>
<feature type="binding site" evidence="6">
    <location>
        <position position="201"/>
    </location>
    <ligand>
        <name>a divalent metal cation</name>
        <dbReference type="ChEBI" id="CHEBI:60240"/>
        <label>2</label>
        <note>catalytic</note>
    </ligand>
</feature>
<feature type="binding site" evidence="6">
    <location>
        <position position="175"/>
    </location>
    <ligand>
        <name>substrate</name>
    </ligand>
</feature>
<reference evidence="9 10" key="1">
    <citation type="journal article" date="2016" name="Nat. Commun.">
        <title>Thousands of microbial genomes shed light on interconnected biogeochemical processes in an aquifer system.</title>
        <authorList>
            <person name="Anantharaman K."/>
            <person name="Brown C.T."/>
            <person name="Hug L.A."/>
            <person name="Sharon I."/>
            <person name="Castelle C.J."/>
            <person name="Probst A.J."/>
            <person name="Thomas B.C."/>
            <person name="Singh A."/>
            <person name="Wilkins M.J."/>
            <person name="Karaoz U."/>
            <person name="Brodie E.L."/>
            <person name="Williams K.H."/>
            <person name="Hubbard S.S."/>
            <person name="Banfield J.F."/>
        </authorList>
    </citation>
    <scope>NUCLEOTIDE SEQUENCE [LARGE SCALE GENOMIC DNA]</scope>
</reference>
<name>A0A1G1W2P4_9BACT</name>
<evidence type="ECO:0000256" key="7">
    <source>
        <dbReference type="RuleBase" id="RU003653"/>
    </source>
</evidence>
<accession>A0A1G1W2P4</accession>
<dbReference type="HAMAP" id="MF_01974">
    <property type="entry name" value="MetAP_1"/>
    <property type="match status" value="1"/>
</dbReference>
<dbReference type="InterPro" id="IPR001714">
    <property type="entry name" value="Pept_M24_MAP"/>
</dbReference>
<evidence type="ECO:0000256" key="5">
    <source>
        <dbReference type="ARBA" id="ARBA00022801"/>
    </source>
</evidence>
<dbReference type="InterPro" id="IPR002467">
    <property type="entry name" value="Pept_M24A_MAP1"/>
</dbReference>
<dbReference type="EC" id="3.4.11.18" evidence="6 7"/>
<comment type="cofactor">
    <cofactor evidence="6">
        <name>Co(2+)</name>
        <dbReference type="ChEBI" id="CHEBI:48828"/>
    </cofactor>
    <cofactor evidence="6">
        <name>Zn(2+)</name>
        <dbReference type="ChEBI" id="CHEBI:29105"/>
    </cofactor>
    <cofactor evidence="6">
        <name>Mn(2+)</name>
        <dbReference type="ChEBI" id="CHEBI:29035"/>
    </cofactor>
    <cofactor evidence="6">
        <name>Fe(2+)</name>
        <dbReference type="ChEBI" id="CHEBI:29033"/>
    </cofactor>
    <text evidence="6">Binds 2 divalent metal cations per subunit. Has a high-affinity and a low affinity metal-binding site. The true nature of the physiological cofactor is under debate. The enzyme is active with cobalt, zinc, manganese or divalent iron ions. Most likely, methionine aminopeptidases function as mononuclear Fe(2+)-metalloproteases under physiological conditions, and the catalytically relevant metal-binding site has been assigned to the histidine-containing high-affinity site.</text>
</comment>
<dbReference type="STRING" id="1802591.A2113_01095"/>
<evidence type="ECO:0000259" key="8">
    <source>
        <dbReference type="Pfam" id="PF00557"/>
    </source>
</evidence>
<feature type="binding site" evidence="6">
    <location>
        <position position="105"/>
    </location>
    <ligand>
        <name>a divalent metal cation</name>
        <dbReference type="ChEBI" id="CHEBI:60240"/>
        <label>1</label>
    </ligand>
</feature>
<evidence type="ECO:0000313" key="10">
    <source>
        <dbReference type="Proteomes" id="UP000176299"/>
    </source>
</evidence>
<feature type="binding site" evidence="6">
    <location>
        <position position="77"/>
    </location>
    <ligand>
        <name>substrate</name>
    </ligand>
</feature>
<evidence type="ECO:0000256" key="6">
    <source>
        <dbReference type="HAMAP-Rule" id="MF_01974"/>
    </source>
</evidence>